<dbReference type="PIRSF" id="PIRSF003107">
    <property type="entry name" value="PhoU"/>
    <property type="match status" value="1"/>
</dbReference>
<gene>
    <name evidence="9" type="ORF">ANIMEMIM_00183</name>
</gene>
<dbReference type="GO" id="GO:0006817">
    <property type="term" value="P:phosphate ion transport"/>
    <property type="evidence" value="ECO:0007669"/>
    <property type="project" value="UniProtKB-KW"/>
</dbReference>
<dbReference type="FunFam" id="1.20.58.220:FF:000004">
    <property type="entry name" value="Phosphate-specific transport system accessory protein PhoU"/>
    <property type="match status" value="1"/>
</dbReference>
<evidence type="ECO:0000313" key="10">
    <source>
        <dbReference type="Proteomes" id="UP000637195"/>
    </source>
</evidence>
<dbReference type="GO" id="GO:0030643">
    <property type="term" value="P:intracellular phosphate ion homeostasis"/>
    <property type="evidence" value="ECO:0007669"/>
    <property type="project" value="InterPro"/>
</dbReference>
<dbReference type="EMBL" id="CAJHIM010000010">
    <property type="protein sequence ID" value="CAD6491599.1"/>
    <property type="molecule type" value="Genomic_DNA"/>
</dbReference>
<feature type="domain" description="PhoU" evidence="8">
    <location>
        <begin position="18"/>
        <end position="102"/>
    </location>
</feature>
<dbReference type="InterPro" id="IPR038078">
    <property type="entry name" value="PhoU-like_sf"/>
</dbReference>
<comment type="caution">
    <text evidence="9">The sequence shown here is derived from an EMBL/GenBank/DDBJ whole genome shotgun (WGS) entry which is preliminary data.</text>
</comment>
<keyword evidence="4 7" id="KW-0813">Transport</keyword>
<evidence type="ECO:0000259" key="8">
    <source>
        <dbReference type="Pfam" id="PF01895"/>
    </source>
</evidence>
<dbReference type="Proteomes" id="UP000637195">
    <property type="component" value="Unassembled WGS sequence"/>
</dbReference>
<evidence type="ECO:0000256" key="5">
    <source>
        <dbReference type="ARBA" id="ARBA00022490"/>
    </source>
</evidence>
<dbReference type="PANTHER" id="PTHR42930:SF3">
    <property type="entry name" value="PHOSPHATE-SPECIFIC TRANSPORT SYSTEM ACCESSORY PROTEIN PHOU"/>
    <property type="match status" value="1"/>
</dbReference>
<protein>
    <recommendedName>
        <fullName evidence="7">Phosphate-specific transport system accessory protein PhoU</fullName>
    </recommendedName>
</protein>
<dbReference type="Gene3D" id="1.20.58.220">
    <property type="entry name" value="Phosphate transport system protein phou homolog 2, domain 2"/>
    <property type="match status" value="1"/>
</dbReference>
<dbReference type="GO" id="GO:0005737">
    <property type="term" value="C:cytoplasm"/>
    <property type="evidence" value="ECO:0007669"/>
    <property type="project" value="UniProtKB-SubCell"/>
</dbReference>
<dbReference type="AlphaFoldDB" id="A0A811T7Z9"/>
<name>A0A811T7Z9_9EURY</name>
<dbReference type="InterPro" id="IPR026022">
    <property type="entry name" value="PhoU_dom"/>
</dbReference>
<evidence type="ECO:0000256" key="7">
    <source>
        <dbReference type="PIRNR" id="PIRNR003107"/>
    </source>
</evidence>
<comment type="subcellular location">
    <subcellularLocation>
        <location evidence="1 7">Cytoplasm</location>
    </subcellularLocation>
</comment>
<sequence length="217" mass="24471">MTRTKYHQQLQKLKADTIRMGNMAGDNIKKAIASLKHQNLDEANEVINSDDEIDNLYATIEDTCFALLALQQPMAKDLRLIGSTIKIIIDLERIGDLALEIAWITKSTIKQPHIKPLVDLPRMAGICSEMLTSAMQAFESCDSELAKQTAKRDDEIDALFDQVRRELITYMIEDPTKIKNASHLTFAARYLERSGDHVTNVCESVVYMATGERVDLN</sequence>
<dbReference type="PANTHER" id="PTHR42930">
    <property type="entry name" value="PHOSPHATE-SPECIFIC TRANSPORT SYSTEM ACCESSORY PROTEIN PHOU"/>
    <property type="match status" value="1"/>
</dbReference>
<dbReference type="GO" id="GO:0045936">
    <property type="term" value="P:negative regulation of phosphate metabolic process"/>
    <property type="evidence" value="ECO:0007669"/>
    <property type="project" value="InterPro"/>
</dbReference>
<evidence type="ECO:0000256" key="3">
    <source>
        <dbReference type="ARBA" id="ARBA00011738"/>
    </source>
</evidence>
<comment type="similarity">
    <text evidence="2 7">Belongs to the PhoU family.</text>
</comment>
<keyword evidence="5 7" id="KW-0963">Cytoplasm</keyword>
<keyword evidence="6 7" id="KW-0592">Phosphate transport</keyword>
<dbReference type="SUPFAM" id="SSF109755">
    <property type="entry name" value="PhoU-like"/>
    <property type="match status" value="1"/>
</dbReference>
<evidence type="ECO:0000256" key="1">
    <source>
        <dbReference type="ARBA" id="ARBA00004496"/>
    </source>
</evidence>
<comment type="function">
    <text evidence="7">Plays a role in the regulation of phosphate uptake.</text>
</comment>
<proteinExistence type="inferred from homology"/>
<dbReference type="Pfam" id="PF01895">
    <property type="entry name" value="PhoU"/>
    <property type="match status" value="2"/>
</dbReference>
<accession>A0A811T7Z9</accession>
<evidence type="ECO:0000313" key="9">
    <source>
        <dbReference type="EMBL" id="CAD6491599.1"/>
    </source>
</evidence>
<reference evidence="9" key="1">
    <citation type="submission" date="2020-10" db="EMBL/GenBank/DDBJ databases">
        <authorList>
            <person name="Hahn C.J."/>
            <person name="Laso-Perez R."/>
            <person name="Vulcano F."/>
            <person name="Vaziourakis K.-M."/>
            <person name="Stokke R."/>
            <person name="Steen I.H."/>
            <person name="Teske A."/>
            <person name="Boetius A."/>
            <person name="Liebeke M."/>
            <person name="Amann R."/>
            <person name="Knittel K."/>
        </authorList>
    </citation>
    <scope>NUCLEOTIDE SEQUENCE</scope>
    <source>
        <strain evidence="9">Gfbio:e3339647-f889-4370-9287-4fb5cb688e4c:AG393N10_GoMArc1</strain>
    </source>
</reference>
<feature type="domain" description="PhoU" evidence="8">
    <location>
        <begin position="121"/>
        <end position="205"/>
    </location>
</feature>
<comment type="subunit">
    <text evidence="3 7">Homodimer.</text>
</comment>
<organism evidence="9 10">
    <name type="scientific">Candidatus Argoarchaeum ethanivorans</name>
    <dbReference type="NCBI Taxonomy" id="2608793"/>
    <lineage>
        <taxon>Archaea</taxon>
        <taxon>Methanobacteriati</taxon>
        <taxon>Methanobacteriota</taxon>
        <taxon>Stenosarchaea group</taxon>
        <taxon>Methanomicrobia</taxon>
        <taxon>Methanosarcinales</taxon>
        <taxon>Methanosarcinales incertae sedis</taxon>
        <taxon>GOM Arc I cluster</taxon>
        <taxon>Candidatus Argoarchaeum</taxon>
    </lineage>
</organism>
<dbReference type="NCBIfam" id="TIGR02135">
    <property type="entry name" value="phoU_full"/>
    <property type="match status" value="1"/>
</dbReference>
<evidence type="ECO:0000256" key="2">
    <source>
        <dbReference type="ARBA" id="ARBA00008107"/>
    </source>
</evidence>
<evidence type="ECO:0000256" key="4">
    <source>
        <dbReference type="ARBA" id="ARBA00022448"/>
    </source>
</evidence>
<evidence type="ECO:0000256" key="6">
    <source>
        <dbReference type="ARBA" id="ARBA00022592"/>
    </source>
</evidence>
<dbReference type="InterPro" id="IPR028366">
    <property type="entry name" value="PhoU"/>
</dbReference>